<protein>
    <recommendedName>
        <fullName evidence="1">Secretion system C-terminal sorting domain-containing protein</fullName>
    </recommendedName>
</protein>
<accession>A0ABX3P6P8</accession>
<gene>
    <name evidence="2" type="ORF">A4D02_03715</name>
</gene>
<evidence type="ECO:0000313" key="2">
    <source>
        <dbReference type="EMBL" id="OQP55427.1"/>
    </source>
</evidence>
<comment type="caution">
    <text evidence="2">The sequence shown here is derived from an EMBL/GenBank/DDBJ whole genome shotgun (WGS) entry which is preliminary data.</text>
</comment>
<evidence type="ECO:0000313" key="3">
    <source>
        <dbReference type="Proteomes" id="UP000192277"/>
    </source>
</evidence>
<dbReference type="InterPro" id="IPR013783">
    <property type="entry name" value="Ig-like_fold"/>
</dbReference>
<name>A0ABX3P6P8_9BACT</name>
<reference evidence="2 3" key="1">
    <citation type="submission" date="2016-04" db="EMBL/GenBank/DDBJ databases">
        <authorList>
            <person name="Chen L."/>
            <person name="Zhuang W."/>
            <person name="Wang G."/>
        </authorList>
    </citation>
    <scope>NUCLEOTIDE SEQUENCE [LARGE SCALE GENOMIC DNA]</scope>
    <source>
        <strain evidence="3">GR20</strain>
    </source>
</reference>
<dbReference type="Proteomes" id="UP000192277">
    <property type="component" value="Unassembled WGS sequence"/>
</dbReference>
<dbReference type="Gene3D" id="2.60.40.10">
    <property type="entry name" value="Immunoglobulins"/>
    <property type="match status" value="1"/>
</dbReference>
<proteinExistence type="predicted"/>
<dbReference type="EMBL" id="LWBO01000001">
    <property type="protein sequence ID" value="OQP55427.1"/>
    <property type="molecule type" value="Genomic_DNA"/>
</dbReference>
<dbReference type="Pfam" id="PF18962">
    <property type="entry name" value="Por_Secre_tail"/>
    <property type="match status" value="1"/>
</dbReference>
<dbReference type="NCBIfam" id="TIGR04183">
    <property type="entry name" value="Por_Secre_tail"/>
    <property type="match status" value="1"/>
</dbReference>
<dbReference type="NCBIfam" id="NF033208">
    <property type="entry name" value="choice_anch_E"/>
    <property type="match status" value="1"/>
</dbReference>
<organism evidence="2 3">
    <name type="scientific">Niastella koreensis</name>
    <dbReference type="NCBI Taxonomy" id="354356"/>
    <lineage>
        <taxon>Bacteria</taxon>
        <taxon>Pseudomonadati</taxon>
        <taxon>Bacteroidota</taxon>
        <taxon>Chitinophagia</taxon>
        <taxon>Chitinophagales</taxon>
        <taxon>Chitinophagaceae</taxon>
        <taxon>Niastella</taxon>
    </lineage>
</organism>
<sequence>MTNNRFFGAISNTMKMLKRTVLLPVILLIAYHSKAQCSGNTSSISYDTTVHALGNSLYSFSFPKFNPTLGTLTEVDITTNITLIYNFKLENGEVNPVTNYRVKVFRDDEINSSALLDPLTSSFQKQYGYYSLAGSDGIPNSGPDFTQQGPLYVMNQKSTTYTVYNTADFMVNDSVYFDYTTSTYSAAQGSINNNLEGSAQDAVNFRITYKYCPQVVLAADITSFTTNKINDASIDIKWITLNEKNNRNYAIQKSTDGKVFGNVTELAAKTGTAQTGAYSYSYPVQLADNNKILWFRIKQTDTNGSIQYSAVRAIKINGTANEQLKLYPNPAKGASNLIFSNNKRGNWEVNIHSVNGQLLKRYSFTNALTGNINTGNELGKGIYMVRIINKTTQEKLVRQLIIQ</sequence>
<dbReference type="InterPro" id="IPR026444">
    <property type="entry name" value="Secre_tail"/>
</dbReference>
<evidence type="ECO:0000259" key="1">
    <source>
        <dbReference type="Pfam" id="PF18962"/>
    </source>
</evidence>
<keyword evidence="3" id="KW-1185">Reference proteome</keyword>
<feature type="domain" description="Secretion system C-terminal sorting" evidence="1">
    <location>
        <begin position="326"/>
        <end position="396"/>
    </location>
</feature>